<comment type="caution">
    <text evidence="2">The sequence shown here is derived from an EMBL/GenBank/DDBJ whole genome shotgun (WGS) entry which is preliminary data.</text>
</comment>
<accession>A0AAV8A0J7</accession>
<dbReference type="AlphaFoldDB" id="A0AAV8A0J7"/>
<feature type="region of interest" description="Disordered" evidence="1">
    <location>
        <begin position="40"/>
        <end position="59"/>
    </location>
</feature>
<feature type="compositionally biased region" description="Acidic residues" evidence="1">
    <location>
        <begin position="597"/>
        <end position="619"/>
    </location>
</feature>
<dbReference type="Proteomes" id="UP001146793">
    <property type="component" value="Unassembled WGS sequence"/>
</dbReference>
<feature type="region of interest" description="Disordered" evidence="1">
    <location>
        <begin position="568"/>
        <end position="624"/>
    </location>
</feature>
<protein>
    <submittedName>
        <fullName evidence="2">Uncharacterized protein</fullName>
    </submittedName>
</protein>
<organism evidence="2 3">
    <name type="scientific">Anaeramoeba flamelloides</name>
    <dbReference type="NCBI Taxonomy" id="1746091"/>
    <lineage>
        <taxon>Eukaryota</taxon>
        <taxon>Metamonada</taxon>
        <taxon>Anaeramoebidae</taxon>
        <taxon>Anaeramoeba</taxon>
    </lineage>
</organism>
<evidence type="ECO:0000313" key="2">
    <source>
        <dbReference type="EMBL" id="KAJ3447328.1"/>
    </source>
</evidence>
<evidence type="ECO:0000313" key="3">
    <source>
        <dbReference type="Proteomes" id="UP001146793"/>
    </source>
</evidence>
<name>A0AAV8A0J7_9EUKA</name>
<feature type="compositionally biased region" description="Basic residues" evidence="1">
    <location>
        <begin position="81"/>
        <end position="93"/>
    </location>
</feature>
<feature type="compositionally biased region" description="Polar residues" evidence="1">
    <location>
        <begin position="40"/>
        <end position="54"/>
    </location>
</feature>
<feature type="region of interest" description="Disordered" evidence="1">
    <location>
        <begin position="78"/>
        <end position="139"/>
    </location>
</feature>
<reference evidence="2" key="1">
    <citation type="submission" date="2022-08" db="EMBL/GenBank/DDBJ databases">
        <title>Novel sulphate-reducing endosymbionts in the free-living metamonad Anaeramoeba.</title>
        <authorList>
            <person name="Jerlstrom-Hultqvist J."/>
            <person name="Cepicka I."/>
            <person name="Gallot-Lavallee L."/>
            <person name="Salas-Leiva D."/>
            <person name="Curtis B.A."/>
            <person name="Zahonova K."/>
            <person name="Pipaliya S."/>
            <person name="Dacks J."/>
            <person name="Roger A.J."/>
        </authorList>
    </citation>
    <scope>NUCLEOTIDE SEQUENCE</scope>
    <source>
        <strain evidence="2">Busselton2</strain>
    </source>
</reference>
<feature type="compositionally biased region" description="Basic and acidic residues" evidence="1">
    <location>
        <begin position="94"/>
        <end position="128"/>
    </location>
</feature>
<gene>
    <name evidence="2" type="ORF">M0812_07556</name>
</gene>
<proteinExistence type="predicted"/>
<feature type="compositionally biased region" description="Polar residues" evidence="1">
    <location>
        <begin position="129"/>
        <end position="139"/>
    </location>
</feature>
<evidence type="ECO:0000256" key="1">
    <source>
        <dbReference type="SAM" id="MobiDB-lite"/>
    </source>
</evidence>
<dbReference type="EMBL" id="JANTQA010000016">
    <property type="protein sequence ID" value="KAJ3447328.1"/>
    <property type="molecule type" value="Genomic_DNA"/>
</dbReference>
<sequence>MTYWSDKKRNVDYEMKNKKGSDQKFLRNMILLDNRNQIKNVSPYNENQEITRTTQNQNLNKLQKQNYTKSQIESEIQNLNKVKRKKKKNKVKEKKKEKDKDKEKEKEKEIEKRKEREKENDKVKKEEQNTNQNPNQDIQEKQTNNYFDQKLFQSNKPSNLKKNLLPQEYTGPPWERTGNIFSTILEDLDPNSQTENGVKNFFKKNPNNANDNIKAKKIQIKNKKDLDIKERINPNKVKNPELKYQAGLILKKLNLWEQEQTTNKLPKWPEYRKPFTVFDLILQKIPYLSIDFQQERVWKKALFKILAEEARIKYRELKKKSKIKKKKLGLKYYLQLPKTKFLSNNDIINFKIHPNFNSLLYHDYTQNRFNKIQGVNKIDNIRTKPKKIKKNFRNRSKKLSFAKSNSKKKQIPNTNLKSNFKKSVKNRSLDDLKLIVDKKVVNQDQHPLSNKLKLLELKKKFDNSILEKDSIINFPNTNRRITRSSLLKQKLELEKNQINKNGKGGSSNQRECKENEIYLSSNNYFNPQQSVQRKTQKKTIQKYFEKEIEHETKPYLVIDKNPVLVRQMEKERKRKRQRKEIKEEPNGGMSMGINEEYPIESEEEDDEDDYKDDSDDDPDFTGPEVDKFLLAMKKSEQEKTKWNNYTQSILKKQKINNQIIQREKIYKNNLPKKLCIFHYNSLNPFNKFKKLRDRKENKYFEKLKKINFEETEITDHDNKKKNRKMECNPFHKDENQKINILNLKDYVENNLKSINILKQKYKKKPHLLKKFNLKQLKSLEFNSNNMNLTEIYQTEKENKKKNKNKNNKQMSVNQIDRQKNGDLFYRIECQVTINDFVKWLFTNLLQFNTISHQSIFLQLPLNKKYNLNSGNHANHIFIILSLKEISQFYSRNTSKIEFIFLLFNFFYQFLHKDLISIETIFNQHSLTLCERKKYIKKLIKERNVFDLFQKKLIQINTQINHIQLCINARKRPTFENPSTIKKGGKKKKKIKIITTLKKK</sequence>